<keyword evidence="3" id="KW-1185">Reference proteome</keyword>
<name>A0ABV2Q1T0_9BURK</name>
<feature type="chain" id="PRO_5047065210" description="APCDD1 domain-containing protein" evidence="1">
    <location>
        <begin position="23"/>
        <end position="200"/>
    </location>
</feature>
<organism evidence="2 3">
    <name type="scientific">Ottowia thiooxydans</name>
    <dbReference type="NCBI Taxonomy" id="219182"/>
    <lineage>
        <taxon>Bacteria</taxon>
        <taxon>Pseudomonadati</taxon>
        <taxon>Pseudomonadota</taxon>
        <taxon>Betaproteobacteria</taxon>
        <taxon>Burkholderiales</taxon>
        <taxon>Comamonadaceae</taxon>
        <taxon>Ottowia</taxon>
    </lineage>
</organism>
<comment type="caution">
    <text evidence="2">The sequence shown here is derived from an EMBL/GenBank/DDBJ whole genome shotgun (WGS) entry which is preliminary data.</text>
</comment>
<protein>
    <recommendedName>
        <fullName evidence="4">APCDD1 domain-containing protein</fullName>
    </recommendedName>
</protein>
<dbReference type="EMBL" id="JBEPSH010000001">
    <property type="protein sequence ID" value="MET4574984.1"/>
    <property type="molecule type" value="Genomic_DNA"/>
</dbReference>
<feature type="signal peptide" evidence="1">
    <location>
        <begin position="1"/>
        <end position="22"/>
    </location>
</feature>
<dbReference type="RefSeq" id="WP_354440178.1">
    <property type="nucleotide sequence ID" value="NZ_JBEPSH010000001.1"/>
</dbReference>
<proteinExistence type="predicted"/>
<gene>
    <name evidence="2" type="ORF">ABIE13_000081</name>
</gene>
<evidence type="ECO:0008006" key="4">
    <source>
        <dbReference type="Google" id="ProtNLM"/>
    </source>
</evidence>
<sequence length="200" mass="21469">MRKLALASLLCVAAVAPTVSLAQGLKNAQTVFTAGKWKVVRDIDKMTDKVDCTGIFNNDYSVQLTEDTLYMGFSGGLQGVTLRFDDQAPSPLRLANETEKKIRTVVISGREFVEALKSTRLLVQVSTLVGGVKMQEVDTTDMMAALDNIKAGCPIAATPITPKREVGAEQSVSGSCSPELIERMKKAKISASQIELACKG</sequence>
<evidence type="ECO:0000313" key="3">
    <source>
        <dbReference type="Proteomes" id="UP001549320"/>
    </source>
</evidence>
<reference evidence="2 3" key="1">
    <citation type="submission" date="2024-06" db="EMBL/GenBank/DDBJ databases">
        <title>Sorghum-associated microbial communities from plants grown in Nebraska, USA.</title>
        <authorList>
            <person name="Schachtman D."/>
        </authorList>
    </citation>
    <scope>NUCLEOTIDE SEQUENCE [LARGE SCALE GENOMIC DNA]</scope>
    <source>
        <strain evidence="2 3">2709</strain>
    </source>
</reference>
<evidence type="ECO:0000256" key="1">
    <source>
        <dbReference type="SAM" id="SignalP"/>
    </source>
</evidence>
<evidence type="ECO:0000313" key="2">
    <source>
        <dbReference type="EMBL" id="MET4574984.1"/>
    </source>
</evidence>
<dbReference type="Proteomes" id="UP001549320">
    <property type="component" value="Unassembled WGS sequence"/>
</dbReference>
<keyword evidence="1" id="KW-0732">Signal</keyword>
<accession>A0ABV2Q1T0</accession>